<keyword evidence="4" id="KW-1185">Reference proteome</keyword>
<organism evidence="3 4">
    <name type="scientific">Saguinus oedipus</name>
    <name type="common">Cotton-top tamarin</name>
    <name type="synonym">Oedipomidas oedipus</name>
    <dbReference type="NCBI Taxonomy" id="9490"/>
    <lineage>
        <taxon>Eukaryota</taxon>
        <taxon>Metazoa</taxon>
        <taxon>Chordata</taxon>
        <taxon>Craniata</taxon>
        <taxon>Vertebrata</taxon>
        <taxon>Euteleostomi</taxon>
        <taxon>Mammalia</taxon>
        <taxon>Eutheria</taxon>
        <taxon>Euarchontoglires</taxon>
        <taxon>Primates</taxon>
        <taxon>Haplorrhini</taxon>
        <taxon>Platyrrhini</taxon>
        <taxon>Cebidae</taxon>
        <taxon>Callitrichinae</taxon>
        <taxon>Saguinus</taxon>
    </lineage>
</organism>
<proteinExistence type="predicted"/>
<feature type="domain" description="Laminin alpha" evidence="2">
    <location>
        <begin position="53"/>
        <end position="115"/>
    </location>
</feature>
<dbReference type="EMBL" id="JASSZA010000005">
    <property type="protein sequence ID" value="KAK2110295.1"/>
    <property type="molecule type" value="Genomic_DNA"/>
</dbReference>
<reference evidence="3 4" key="1">
    <citation type="submission" date="2023-05" db="EMBL/GenBank/DDBJ databases">
        <title>B98-5 Cell Line De Novo Hybrid Assembly: An Optical Mapping Approach.</title>
        <authorList>
            <person name="Kananen K."/>
            <person name="Auerbach J.A."/>
            <person name="Kautto E."/>
            <person name="Blachly J.S."/>
        </authorList>
    </citation>
    <scope>NUCLEOTIDE SEQUENCE [LARGE SCALE GENOMIC DNA]</scope>
    <source>
        <strain evidence="3">B95-8</strain>
        <tissue evidence="3">Cell line</tissue>
    </source>
</reference>
<dbReference type="Proteomes" id="UP001266305">
    <property type="component" value="Unassembled WGS sequence"/>
</dbReference>
<protein>
    <recommendedName>
        <fullName evidence="2">Laminin alpha domain-containing protein</fullName>
    </recommendedName>
</protein>
<feature type="compositionally biased region" description="Pro residues" evidence="1">
    <location>
        <begin position="120"/>
        <end position="134"/>
    </location>
</feature>
<evidence type="ECO:0000259" key="2">
    <source>
        <dbReference type="Pfam" id="PF06008"/>
    </source>
</evidence>
<gene>
    <name evidence="3" type="ORF">P7K49_010041</name>
</gene>
<evidence type="ECO:0000313" key="3">
    <source>
        <dbReference type="EMBL" id="KAK2110295.1"/>
    </source>
</evidence>
<feature type="region of interest" description="Disordered" evidence="1">
    <location>
        <begin position="102"/>
        <end position="134"/>
    </location>
</feature>
<evidence type="ECO:0000313" key="4">
    <source>
        <dbReference type="Proteomes" id="UP001266305"/>
    </source>
</evidence>
<dbReference type="Pfam" id="PF06008">
    <property type="entry name" value="Laminin_I"/>
    <property type="match status" value="1"/>
</dbReference>
<sequence length="189" mass="20022">MTPGPQLVILPCPDPMTLTCDSILPAVCDHCVVLLLDDLEQAGALLPAIHQQLRSINASSAAWTRLHRLNASIADLQSQLRSPLGPRHETAHRLEVLEQQSESLRQDAQRLGGQAGAPRFPGPGTPQTPGPPLPPLTLTHQLLGLVGSASTGCRDPRPGGTVAGRHRCHTGQGEDASGYHPGCGQHPER</sequence>
<comment type="caution">
    <text evidence="3">The sequence shown here is derived from an EMBL/GenBank/DDBJ whole genome shotgun (WGS) entry which is preliminary data.</text>
</comment>
<accession>A0ABQ9VMH6</accession>
<evidence type="ECO:0000256" key="1">
    <source>
        <dbReference type="SAM" id="MobiDB-lite"/>
    </source>
</evidence>
<feature type="region of interest" description="Disordered" evidence="1">
    <location>
        <begin position="151"/>
        <end position="189"/>
    </location>
</feature>
<name>A0ABQ9VMH6_SAGOE</name>
<dbReference type="InterPro" id="IPR009254">
    <property type="entry name" value="Laminin_aI"/>
</dbReference>